<comment type="caution">
    <text evidence="2">The sequence shown here is derived from an EMBL/GenBank/DDBJ whole genome shotgun (WGS) entry which is preliminary data.</text>
</comment>
<feature type="chain" id="PRO_5040286991" evidence="1">
    <location>
        <begin position="20"/>
        <end position="158"/>
    </location>
</feature>
<dbReference type="GeneID" id="75832591"/>
<evidence type="ECO:0000313" key="3">
    <source>
        <dbReference type="Proteomes" id="UP001055219"/>
    </source>
</evidence>
<reference evidence="2" key="2">
    <citation type="submission" date="2022-07" db="EMBL/GenBank/DDBJ databases">
        <authorList>
            <person name="Goncalves M.F.M."/>
            <person name="Hilario S."/>
            <person name="Van De Peer Y."/>
            <person name="Esteves A.C."/>
            <person name="Alves A."/>
        </authorList>
    </citation>
    <scope>NUCLEOTIDE SEQUENCE</scope>
    <source>
        <strain evidence="2">MUM 19.33</strain>
    </source>
</reference>
<reference evidence="2" key="1">
    <citation type="journal article" date="2021" name="J Fungi (Basel)">
        <title>Genomic and Metabolomic Analyses of the Marine Fungus Emericellopsis cladophorae: Insights into Saltwater Adaptability Mechanisms and Its Biosynthetic Potential.</title>
        <authorList>
            <person name="Goncalves M.F.M."/>
            <person name="Hilario S."/>
            <person name="Van de Peer Y."/>
            <person name="Esteves A.C."/>
            <person name="Alves A."/>
        </authorList>
    </citation>
    <scope>NUCLEOTIDE SEQUENCE</scope>
    <source>
        <strain evidence="2">MUM 19.33</strain>
    </source>
</reference>
<proteinExistence type="predicted"/>
<dbReference type="EMBL" id="JAGIXG020000001">
    <property type="protein sequence ID" value="KAI6785774.1"/>
    <property type="molecule type" value="Genomic_DNA"/>
</dbReference>
<name>A0A9P9YA66_9HYPO</name>
<keyword evidence="1" id="KW-0732">Signal</keyword>
<evidence type="ECO:0000256" key="1">
    <source>
        <dbReference type="SAM" id="SignalP"/>
    </source>
</evidence>
<keyword evidence="3" id="KW-1185">Reference proteome</keyword>
<organism evidence="2 3">
    <name type="scientific">Emericellopsis cladophorae</name>
    <dbReference type="NCBI Taxonomy" id="2686198"/>
    <lineage>
        <taxon>Eukaryota</taxon>
        <taxon>Fungi</taxon>
        <taxon>Dikarya</taxon>
        <taxon>Ascomycota</taxon>
        <taxon>Pezizomycotina</taxon>
        <taxon>Sordariomycetes</taxon>
        <taxon>Hypocreomycetidae</taxon>
        <taxon>Hypocreales</taxon>
        <taxon>Bionectriaceae</taxon>
        <taxon>Emericellopsis</taxon>
    </lineage>
</organism>
<dbReference type="AlphaFoldDB" id="A0A9P9YA66"/>
<evidence type="ECO:0000313" key="2">
    <source>
        <dbReference type="EMBL" id="KAI6785774.1"/>
    </source>
</evidence>
<accession>A0A9P9YA66</accession>
<feature type="signal peptide" evidence="1">
    <location>
        <begin position="1"/>
        <end position="19"/>
    </location>
</feature>
<sequence>MKTYTAIASAAAFLGKLAAADFLIYGADSYSGVGGYNSWTGYRLFPGEPNCNNVCSTYFIPSVDDASGSREGIRCDGCSGGEPDEVEVHLNDIHFTLYKWEDYMMTPADGGPLLGQCFLESDDDFGPCMCGPGDANYGEKFLRCVTDITAWDTEYFYG</sequence>
<protein>
    <submittedName>
        <fullName evidence="2">Uncharacterized protein</fullName>
    </submittedName>
</protein>
<dbReference type="OrthoDB" id="5214288at2759"/>
<dbReference type="RefSeq" id="XP_051366630.1">
    <property type="nucleotide sequence ID" value="XM_051503930.1"/>
</dbReference>
<dbReference type="Proteomes" id="UP001055219">
    <property type="component" value="Unassembled WGS sequence"/>
</dbReference>
<gene>
    <name evidence="2" type="ORF">J7T54_006113</name>
</gene>